<dbReference type="GO" id="GO:0005524">
    <property type="term" value="F:ATP binding"/>
    <property type="evidence" value="ECO:0007669"/>
    <property type="project" value="UniProtKB-UniRule"/>
</dbReference>
<reference evidence="13 14" key="2">
    <citation type="submission" date="2019-05" db="EMBL/GenBank/DDBJ databases">
        <title>Genome evolution of the obligate endosymbiont Buchnera aphidicola.</title>
        <authorList>
            <person name="Moran N.A."/>
        </authorList>
    </citation>
    <scope>NUCLEOTIDE SEQUENCE [LARGE SCALE GENOMIC DNA]</scope>
    <source>
        <strain evidence="13 14">Mst</strain>
    </source>
</reference>
<dbReference type="InterPro" id="IPR000131">
    <property type="entry name" value="ATP_synth_F1_gsu"/>
</dbReference>
<evidence type="ECO:0000256" key="10">
    <source>
        <dbReference type="ARBA" id="ARBA00023196"/>
    </source>
</evidence>
<dbReference type="PRINTS" id="PR00126">
    <property type="entry name" value="ATPASEGAMMA"/>
</dbReference>
<protein>
    <recommendedName>
        <fullName evidence="12">ATP synthase gamma chain</fullName>
    </recommendedName>
    <alternativeName>
        <fullName evidence="12">ATP synthase F1 sector gamma subunit</fullName>
    </alternativeName>
    <alternativeName>
        <fullName evidence="12">F-ATPase gamma subunit</fullName>
    </alternativeName>
</protein>
<evidence type="ECO:0000256" key="4">
    <source>
        <dbReference type="ARBA" id="ARBA00011648"/>
    </source>
</evidence>
<evidence type="ECO:0000256" key="8">
    <source>
        <dbReference type="ARBA" id="ARBA00023065"/>
    </source>
</evidence>
<proteinExistence type="inferred from homology"/>
<dbReference type="CDD" id="cd12151">
    <property type="entry name" value="F1-ATPase_gamma"/>
    <property type="match status" value="1"/>
</dbReference>
<keyword evidence="9 12" id="KW-0472">Membrane</keyword>
<evidence type="ECO:0000256" key="7">
    <source>
        <dbReference type="ARBA" id="ARBA00022781"/>
    </source>
</evidence>
<keyword evidence="10 12" id="KW-0139">CF(1)</keyword>
<comment type="function">
    <text evidence="1 12">Produces ATP from ADP in the presence of a proton gradient across the membrane. The gamma chain is believed to be important in regulating ATPase activity and the flow of protons through the CF(0) complex.</text>
</comment>
<evidence type="ECO:0000256" key="9">
    <source>
        <dbReference type="ARBA" id="ARBA00023136"/>
    </source>
</evidence>
<dbReference type="Pfam" id="PF00231">
    <property type="entry name" value="ATP-synt"/>
    <property type="match status" value="1"/>
</dbReference>
<evidence type="ECO:0000256" key="11">
    <source>
        <dbReference type="ARBA" id="ARBA00023310"/>
    </source>
</evidence>
<keyword evidence="7 12" id="KW-0375">Hydrogen ion transport</keyword>
<sequence>MSSTKSIKDQIISVFNTQKITKAMEMVAVSKMRKTEERMRAGRPYANIIKKVISHILQGSLEYRHSYLEHRKVKRVAIIIISTDRGLCGSLNTNLFKQVLFKIQKFTKMSVVCDLILFGLKSLSVFKSCSSMILSQVNNIGDSPKLSDFIGSINEVLEKYKKNQIDQILIAYNVFQNKILQCPTVSQLLPLSIKNFKNFKNSDMKSKKWDYLYEPESKIILDVLFNRYIESQVYQSILENVASEQASRMVAMKTATDNSKNRITELKLIYNKARQSSITQELTEIVSGAAAVN</sequence>
<keyword evidence="5 12" id="KW-0813">Transport</keyword>
<dbReference type="InterPro" id="IPR035968">
    <property type="entry name" value="ATP_synth_F1_ATPase_gsu"/>
</dbReference>
<dbReference type="GO" id="GO:0046933">
    <property type="term" value="F:proton-transporting ATP synthase activity, rotational mechanism"/>
    <property type="evidence" value="ECO:0007669"/>
    <property type="project" value="UniProtKB-UniRule"/>
</dbReference>
<dbReference type="OrthoDB" id="9812769at2"/>
<dbReference type="FunFam" id="1.10.287.80:FF:000005">
    <property type="entry name" value="ATP synthase gamma chain"/>
    <property type="match status" value="1"/>
</dbReference>
<gene>
    <name evidence="12" type="primary">atpG</name>
    <name evidence="13" type="ORF">D9V75_00035</name>
</gene>
<reference evidence="13 14" key="1">
    <citation type="submission" date="2018-12" db="EMBL/GenBank/DDBJ databases">
        <authorList>
            <person name="Chong R.A."/>
        </authorList>
    </citation>
    <scope>NUCLEOTIDE SEQUENCE [LARGE SCALE GENOMIC DNA]</scope>
    <source>
        <strain evidence="13 14">Mst</strain>
    </source>
</reference>
<evidence type="ECO:0000313" key="14">
    <source>
        <dbReference type="Proteomes" id="UP000298673"/>
    </source>
</evidence>
<accession>A0A4D6YEX2</accession>
<comment type="subcellular location">
    <subcellularLocation>
        <location evidence="12">Cell membrane</location>
        <topology evidence="12">Peripheral membrane protein</topology>
    </subcellularLocation>
    <subcellularLocation>
        <location evidence="2">Membrane</location>
        <topology evidence="2">Peripheral membrane protein</topology>
    </subcellularLocation>
</comment>
<dbReference type="NCBIfam" id="TIGR01146">
    <property type="entry name" value="ATPsyn_F1gamma"/>
    <property type="match status" value="1"/>
</dbReference>
<dbReference type="InterPro" id="IPR023632">
    <property type="entry name" value="ATP_synth_F1_gsu_CS"/>
</dbReference>
<evidence type="ECO:0000313" key="13">
    <source>
        <dbReference type="EMBL" id="QCI24130.1"/>
    </source>
</evidence>
<keyword evidence="6 12" id="KW-1003">Cell membrane</keyword>
<comment type="similarity">
    <text evidence="3 12">Belongs to the ATPase gamma chain family.</text>
</comment>
<keyword evidence="8 12" id="KW-0406">Ion transport</keyword>
<keyword evidence="11 12" id="KW-0066">ATP synthesis</keyword>
<dbReference type="PROSITE" id="PS00153">
    <property type="entry name" value="ATPASE_GAMMA"/>
    <property type="match status" value="1"/>
</dbReference>
<dbReference type="RefSeq" id="WP_158343054.1">
    <property type="nucleotide sequence ID" value="NZ_CP034861.1"/>
</dbReference>
<evidence type="ECO:0000256" key="2">
    <source>
        <dbReference type="ARBA" id="ARBA00004170"/>
    </source>
</evidence>
<dbReference type="AlphaFoldDB" id="A0A4D6YEX2"/>
<dbReference type="GO" id="GO:0016787">
    <property type="term" value="F:hydrolase activity"/>
    <property type="evidence" value="ECO:0007669"/>
    <property type="project" value="UniProtKB-KW"/>
</dbReference>
<dbReference type="Gene3D" id="1.10.287.80">
    <property type="entry name" value="ATP synthase, gamma subunit, helix hairpin domain"/>
    <property type="match status" value="2"/>
</dbReference>
<evidence type="ECO:0000256" key="6">
    <source>
        <dbReference type="ARBA" id="ARBA00022475"/>
    </source>
</evidence>
<dbReference type="GO" id="GO:0045259">
    <property type="term" value="C:proton-transporting ATP synthase complex"/>
    <property type="evidence" value="ECO:0007669"/>
    <property type="project" value="UniProtKB-KW"/>
</dbReference>
<dbReference type="GO" id="GO:0042777">
    <property type="term" value="P:proton motive force-driven plasma membrane ATP synthesis"/>
    <property type="evidence" value="ECO:0007669"/>
    <property type="project" value="UniProtKB-UniRule"/>
</dbReference>
<comment type="subunit">
    <text evidence="4 12">F-type ATPases have 2 components, CF(1) - the catalytic core - and CF(0) - the membrane proton channel. CF(1) has five subunits: alpha(3), beta(3), gamma(1), delta(1), epsilon(1). CF(0) has three main subunits: a, b and c.</text>
</comment>
<organism evidence="13 14">
    <name type="scientific">Buchnera aphidicola</name>
    <name type="common">Muscaphis stroyani</name>
    <dbReference type="NCBI Taxonomy" id="1241869"/>
    <lineage>
        <taxon>Bacteria</taxon>
        <taxon>Pseudomonadati</taxon>
        <taxon>Pseudomonadota</taxon>
        <taxon>Gammaproteobacteria</taxon>
        <taxon>Enterobacterales</taxon>
        <taxon>Erwiniaceae</taxon>
        <taxon>Buchnera</taxon>
    </lineage>
</organism>
<dbReference type="EMBL" id="CP034861">
    <property type="protein sequence ID" value="QCI24130.1"/>
    <property type="molecule type" value="Genomic_DNA"/>
</dbReference>
<evidence type="ECO:0000256" key="12">
    <source>
        <dbReference type="HAMAP-Rule" id="MF_00815"/>
    </source>
</evidence>
<evidence type="ECO:0000256" key="3">
    <source>
        <dbReference type="ARBA" id="ARBA00007681"/>
    </source>
</evidence>
<dbReference type="PANTHER" id="PTHR11693:SF22">
    <property type="entry name" value="ATP SYNTHASE SUBUNIT GAMMA, MITOCHONDRIAL"/>
    <property type="match status" value="1"/>
</dbReference>
<dbReference type="SUPFAM" id="SSF52943">
    <property type="entry name" value="ATP synthase (F1-ATPase), gamma subunit"/>
    <property type="match status" value="1"/>
</dbReference>
<keyword evidence="13" id="KW-0378">Hydrolase</keyword>
<dbReference type="PANTHER" id="PTHR11693">
    <property type="entry name" value="ATP SYNTHASE GAMMA CHAIN"/>
    <property type="match status" value="1"/>
</dbReference>
<dbReference type="NCBIfam" id="NF004144">
    <property type="entry name" value="PRK05621.1-1"/>
    <property type="match status" value="1"/>
</dbReference>
<dbReference type="HAMAP" id="MF_00815">
    <property type="entry name" value="ATP_synth_gamma_bact"/>
    <property type="match status" value="1"/>
</dbReference>
<name>A0A4D6YEX2_9GAMM</name>
<dbReference type="Gene3D" id="3.40.1380.10">
    <property type="match status" value="1"/>
</dbReference>
<evidence type="ECO:0000256" key="5">
    <source>
        <dbReference type="ARBA" id="ARBA00022448"/>
    </source>
</evidence>
<evidence type="ECO:0000256" key="1">
    <source>
        <dbReference type="ARBA" id="ARBA00003456"/>
    </source>
</evidence>
<dbReference type="Proteomes" id="UP000298673">
    <property type="component" value="Chromosome"/>
</dbReference>
<dbReference type="GO" id="GO:0005886">
    <property type="term" value="C:plasma membrane"/>
    <property type="evidence" value="ECO:0007669"/>
    <property type="project" value="UniProtKB-SubCell"/>
</dbReference>